<evidence type="ECO:0000259" key="2">
    <source>
        <dbReference type="Pfam" id="PF01464"/>
    </source>
</evidence>
<dbReference type="Gene3D" id="1.10.530.10">
    <property type="match status" value="1"/>
</dbReference>
<dbReference type="AlphaFoldDB" id="K0N3L5"/>
<dbReference type="STRING" id="651182.TOL2_C05510"/>
<evidence type="ECO:0000313" key="3">
    <source>
        <dbReference type="EMBL" id="CCK78719.1"/>
    </source>
</evidence>
<accession>K0N3L5</accession>
<gene>
    <name evidence="3" type="ordered locus">TOL2_C05510</name>
</gene>
<dbReference type="Pfam" id="PF01464">
    <property type="entry name" value="SLT"/>
    <property type="match status" value="1"/>
</dbReference>
<dbReference type="HOGENOM" id="CLU_065765_1_1_7"/>
<name>K0N3L5_DESTT</name>
<sequence>MNFLRLSYKLGKMVKKTGLFLWICFYCMVCAGNAAGDIYMYIDGSGIIHFTNVPTSTDYKVYIKEKPKKINSLAYIRKYDDFIKKAQKKYGVEFFLIKAVIKAESDFNERAVSKRGAKGLMQIMPANFKSLFVEDPFNPLQNIMGGTLYLKRLLMRYEHKLPLVLAAYNAGPQAVDKYQRIPPYKETQNYVRKVMKIYSQYKNS</sequence>
<comment type="similarity">
    <text evidence="1">Belongs to the transglycosylase Slt family.</text>
</comment>
<dbReference type="SUPFAM" id="SSF53955">
    <property type="entry name" value="Lysozyme-like"/>
    <property type="match status" value="1"/>
</dbReference>
<dbReference type="CDD" id="cd00254">
    <property type="entry name" value="LT-like"/>
    <property type="match status" value="1"/>
</dbReference>
<proteinExistence type="inferred from homology"/>
<dbReference type="InterPro" id="IPR008258">
    <property type="entry name" value="Transglycosylase_SLT_dom_1"/>
</dbReference>
<dbReference type="PANTHER" id="PTHR37423:SF2">
    <property type="entry name" value="MEMBRANE-BOUND LYTIC MUREIN TRANSGLYCOSYLASE C"/>
    <property type="match status" value="1"/>
</dbReference>
<dbReference type="PANTHER" id="PTHR37423">
    <property type="entry name" value="SOLUBLE LYTIC MUREIN TRANSGLYCOSYLASE-RELATED"/>
    <property type="match status" value="1"/>
</dbReference>
<dbReference type="InterPro" id="IPR023346">
    <property type="entry name" value="Lysozyme-like_dom_sf"/>
</dbReference>
<feature type="domain" description="Transglycosylase SLT" evidence="2">
    <location>
        <begin position="82"/>
        <end position="190"/>
    </location>
</feature>
<evidence type="ECO:0000256" key="1">
    <source>
        <dbReference type="ARBA" id="ARBA00007734"/>
    </source>
</evidence>
<organism evidence="3 4">
    <name type="scientific">Desulfobacula toluolica (strain DSM 7467 / Tol2)</name>
    <dbReference type="NCBI Taxonomy" id="651182"/>
    <lineage>
        <taxon>Bacteria</taxon>
        <taxon>Pseudomonadati</taxon>
        <taxon>Thermodesulfobacteriota</taxon>
        <taxon>Desulfobacteria</taxon>
        <taxon>Desulfobacterales</taxon>
        <taxon>Desulfobacteraceae</taxon>
        <taxon>Desulfobacula</taxon>
    </lineage>
</organism>
<evidence type="ECO:0000313" key="4">
    <source>
        <dbReference type="Proteomes" id="UP000007347"/>
    </source>
</evidence>
<keyword evidence="4" id="KW-1185">Reference proteome</keyword>
<dbReference type="EMBL" id="FO203503">
    <property type="protein sequence ID" value="CCK78719.1"/>
    <property type="molecule type" value="Genomic_DNA"/>
</dbReference>
<dbReference type="Proteomes" id="UP000007347">
    <property type="component" value="Chromosome"/>
</dbReference>
<protein>
    <submittedName>
        <fullName evidence="3">Uncharacterized protein related to transglycosylase</fullName>
    </submittedName>
</protein>
<reference evidence="3 4" key="1">
    <citation type="journal article" date="2013" name="Environ. Microbiol.">
        <title>Complete genome, catabolic sub-proteomes and key-metabolites of Desulfobacula toluolica Tol2, a marine, aromatic compound-degrading, sulfate-reducing bacterium.</title>
        <authorList>
            <person name="Wohlbrand L."/>
            <person name="Jacob J.H."/>
            <person name="Kube M."/>
            <person name="Mussmann M."/>
            <person name="Jarling R."/>
            <person name="Beck A."/>
            <person name="Amann R."/>
            <person name="Wilkes H."/>
            <person name="Reinhardt R."/>
            <person name="Rabus R."/>
        </authorList>
    </citation>
    <scope>NUCLEOTIDE SEQUENCE [LARGE SCALE GENOMIC DNA]</scope>
    <source>
        <strain evidence="4">DSM 7467 / Tol2</strain>
    </source>
</reference>
<dbReference type="KEGG" id="dto:TOL2_C05510"/>